<comment type="caution">
    <text evidence="3">The sequence shown here is derived from an EMBL/GenBank/DDBJ whole genome shotgun (WGS) entry which is preliminary data.</text>
</comment>
<dbReference type="PANTHER" id="PTHR43649:SF11">
    <property type="entry name" value="ABC TRANSPORTER SUBSTRATE-BINDING PROTEIN YESO-RELATED"/>
    <property type="match status" value="1"/>
</dbReference>
<dbReference type="EMBL" id="BDQX01000171">
    <property type="protein sequence ID" value="GBG08692.1"/>
    <property type="molecule type" value="Genomic_DNA"/>
</dbReference>
<dbReference type="AlphaFoldDB" id="A0A2R5EPT6"/>
<sequence>MLKRQRQLAVGAVVAISMLATACSGGTGAGGAVSSSPSPDNAGGTNAGGGEQVELRVMWWGDQARADITNQVLKLFMDKNPNIKVIGEFAPSSGYFDKLNTQLASGTAADVFFLGGNVVDYANKDVLLDLTPYVGNELDLSDMDPAMIQYGTLADKLVHVSAGANARGIVVNTKLFEQAGIPVPQDGWNWDDYARISNEIAAKLGDGYYGTYNFTFEGMDIAYKQNGAQLYDMAAGKLGFEEKNALDWFGYWSKTSEGGGVVTPELAVSHPIDDPSKSLITSGKAAMNLIPSNQLGAYQGLTEDPLTMVQLPRGPKGTGVVFESSQGLSGYAKTEHPKEVAMLISFFINDPEAAKILGNNRGVPVTSKNRSLLEAEASDVDKIVYDYTSRVSDATKTEPFAVSYNPPGNAEFEKMGKTTVQEIGFGRKTVEQAVKDFYQNAVKILNSNQ</sequence>
<feature type="signal peptide" evidence="2">
    <location>
        <begin position="1"/>
        <end position="22"/>
    </location>
</feature>
<keyword evidence="4" id="KW-1185">Reference proteome</keyword>
<feature type="chain" id="PRO_5039626946" description="ABC transporter substrate-binding protein" evidence="2">
    <location>
        <begin position="23"/>
        <end position="449"/>
    </location>
</feature>
<dbReference type="PANTHER" id="PTHR43649">
    <property type="entry name" value="ARABINOSE-BINDING PROTEIN-RELATED"/>
    <property type="match status" value="1"/>
</dbReference>
<dbReference type="InterPro" id="IPR006059">
    <property type="entry name" value="SBP"/>
</dbReference>
<name>A0A2R5EPT6_9BACL</name>
<protein>
    <recommendedName>
        <fullName evidence="5">ABC transporter substrate-binding protein</fullName>
    </recommendedName>
</protein>
<organism evidence="3 4">
    <name type="scientific">Paenibacillus agaridevorans</name>
    <dbReference type="NCBI Taxonomy" id="171404"/>
    <lineage>
        <taxon>Bacteria</taxon>
        <taxon>Bacillati</taxon>
        <taxon>Bacillota</taxon>
        <taxon>Bacilli</taxon>
        <taxon>Bacillales</taxon>
        <taxon>Paenibacillaceae</taxon>
        <taxon>Paenibacillus</taxon>
    </lineage>
</organism>
<dbReference type="Pfam" id="PF01547">
    <property type="entry name" value="SBP_bac_1"/>
    <property type="match status" value="1"/>
</dbReference>
<reference evidence="3 4" key="1">
    <citation type="submission" date="2017-08" db="EMBL/GenBank/DDBJ databases">
        <title>Substantial Increase in Enzyme Production by Combined Drug-Resistance Mutations in Paenibacillus agaridevorans.</title>
        <authorList>
            <person name="Tanaka Y."/>
            <person name="Funane K."/>
            <person name="Hosaka T."/>
            <person name="Shiwa Y."/>
            <person name="Fujita N."/>
            <person name="Miyazaki T."/>
            <person name="Yoshikawa H."/>
            <person name="Murakami K."/>
            <person name="Kasahara K."/>
            <person name="Inaoka T."/>
            <person name="Hiraga Y."/>
            <person name="Ochi K."/>
        </authorList>
    </citation>
    <scope>NUCLEOTIDE SEQUENCE [LARGE SCALE GENOMIC DNA]</scope>
    <source>
        <strain evidence="3 4">T-3040</strain>
    </source>
</reference>
<evidence type="ECO:0000313" key="4">
    <source>
        <dbReference type="Proteomes" id="UP000245202"/>
    </source>
</evidence>
<evidence type="ECO:0000256" key="1">
    <source>
        <dbReference type="SAM" id="MobiDB-lite"/>
    </source>
</evidence>
<dbReference type="Proteomes" id="UP000245202">
    <property type="component" value="Unassembled WGS sequence"/>
</dbReference>
<keyword evidence="2" id="KW-0732">Signal</keyword>
<dbReference type="RefSeq" id="WP_108993586.1">
    <property type="nucleotide sequence ID" value="NZ_BDQX01000171.1"/>
</dbReference>
<evidence type="ECO:0000313" key="3">
    <source>
        <dbReference type="EMBL" id="GBG08692.1"/>
    </source>
</evidence>
<feature type="region of interest" description="Disordered" evidence="1">
    <location>
        <begin position="29"/>
        <end position="48"/>
    </location>
</feature>
<gene>
    <name evidence="3" type="ORF">PAT3040_03284</name>
</gene>
<dbReference type="SUPFAM" id="SSF53850">
    <property type="entry name" value="Periplasmic binding protein-like II"/>
    <property type="match status" value="1"/>
</dbReference>
<dbReference type="PROSITE" id="PS51257">
    <property type="entry name" value="PROKAR_LIPOPROTEIN"/>
    <property type="match status" value="1"/>
</dbReference>
<dbReference type="Gene3D" id="3.40.190.10">
    <property type="entry name" value="Periplasmic binding protein-like II"/>
    <property type="match status" value="2"/>
</dbReference>
<dbReference type="InterPro" id="IPR050490">
    <property type="entry name" value="Bact_solute-bd_prot1"/>
</dbReference>
<accession>A0A2R5EPT6</accession>
<evidence type="ECO:0008006" key="5">
    <source>
        <dbReference type="Google" id="ProtNLM"/>
    </source>
</evidence>
<evidence type="ECO:0000256" key="2">
    <source>
        <dbReference type="SAM" id="SignalP"/>
    </source>
</evidence>
<proteinExistence type="predicted"/>